<dbReference type="NCBIfam" id="NF004490">
    <property type="entry name" value="PRK05820.1"/>
    <property type="match status" value="1"/>
</dbReference>
<name>A0A7C3YPQ5_UNCW3</name>
<dbReference type="InterPro" id="IPR035902">
    <property type="entry name" value="Nuc_phospho_transferase"/>
</dbReference>
<dbReference type="SMART" id="SM00941">
    <property type="entry name" value="PYNP_C"/>
    <property type="match status" value="1"/>
</dbReference>
<evidence type="ECO:0000256" key="3">
    <source>
        <dbReference type="ARBA" id="ARBA00022676"/>
    </source>
</evidence>
<dbReference type="InterPro" id="IPR036320">
    <property type="entry name" value="Glycosyl_Trfase_fam3_N_dom_sf"/>
</dbReference>
<dbReference type="NCBIfam" id="TIGR02644">
    <property type="entry name" value="Y_phosphoryl"/>
    <property type="match status" value="1"/>
</dbReference>
<gene>
    <name evidence="6" type="ORF">ENX07_03460</name>
</gene>
<dbReference type="InterPro" id="IPR013102">
    <property type="entry name" value="PYNP_C"/>
</dbReference>
<dbReference type="InterPro" id="IPR036566">
    <property type="entry name" value="PYNP-like_C_sf"/>
</dbReference>
<evidence type="ECO:0000313" key="6">
    <source>
        <dbReference type="EMBL" id="HGE99111.1"/>
    </source>
</evidence>
<dbReference type="SUPFAM" id="SSF47648">
    <property type="entry name" value="Nucleoside phosphorylase/phosphoribosyltransferase N-terminal domain"/>
    <property type="match status" value="1"/>
</dbReference>
<evidence type="ECO:0000256" key="2">
    <source>
        <dbReference type="ARBA" id="ARBA00011738"/>
    </source>
</evidence>
<proteinExistence type="inferred from homology"/>
<organism evidence="6">
    <name type="scientific">candidate division WOR-3 bacterium</name>
    <dbReference type="NCBI Taxonomy" id="2052148"/>
    <lineage>
        <taxon>Bacteria</taxon>
        <taxon>Bacteria division WOR-3</taxon>
    </lineage>
</organism>
<comment type="caution">
    <text evidence="6">The sequence shown here is derived from an EMBL/GenBank/DDBJ whole genome shotgun (WGS) entry which is preliminary data.</text>
</comment>
<dbReference type="FunFam" id="3.40.1030.10:FF:000003">
    <property type="entry name" value="Pyrimidine-nucleoside phosphorylase"/>
    <property type="match status" value="1"/>
</dbReference>
<dbReference type="GO" id="GO:0006213">
    <property type="term" value="P:pyrimidine nucleoside metabolic process"/>
    <property type="evidence" value="ECO:0007669"/>
    <property type="project" value="InterPro"/>
</dbReference>
<dbReference type="Pfam" id="PF00591">
    <property type="entry name" value="Glycos_transf_3"/>
    <property type="match status" value="1"/>
</dbReference>
<dbReference type="EMBL" id="DTMQ01000019">
    <property type="protein sequence ID" value="HGE99111.1"/>
    <property type="molecule type" value="Genomic_DNA"/>
</dbReference>
<dbReference type="GO" id="GO:0005829">
    <property type="term" value="C:cytosol"/>
    <property type="evidence" value="ECO:0007669"/>
    <property type="project" value="TreeGrafter"/>
</dbReference>
<dbReference type="Gene3D" id="3.40.1030.10">
    <property type="entry name" value="Nucleoside phosphorylase/phosphoribosyltransferase catalytic domain"/>
    <property type="match status" value="1"/>
</dbReference>
<dbReference type="PIRSF" id="PIRSF000478">
    <property type="entry name" value="TP_PyNP"/>
    <property type="match status" value="1"/>
</dbReference>
<keyword evidence="3 6" id="KW-0328">Glycosyltransferase</keyword>
<dbReference type="InterPro" id="IPR018090">
    <property type="entry name" value="Pyrmidine_PPas_bac/euk"/>
</dbReference>
<dbReference type="Gene3D" id="1.20.970.10">
    <property type="entry name" value="Transferase, Pyrimidine Nucleoside Phosphorylase, Chain C"/>
    <property type="match status" value="1"/>
</dbReference>
<evidence type="ECO:0000256" key="1">
    <source>
        <dbReference type="ARBA" id="ARBA00006915"/>
    </source>
</evidence>
<dbReference type="SUPFAM" id="SSF54680">
    <property type="entry name" value="Pyrimidine nucleoside phosphorylase C-terminal domain"/>
    <property type="match status" value="1"/>
</dbReference>
<dbReference type="PANTHER" id="PTHR10515">
    <property type="entry name" value="THYMIDINE PHOSPHORYLASE"/>
    <property type="match status" value="1"/>
</dbReference>
<dbReference type="PANTHER" id="PTHR10515:SF0">
    <property type="entry name" value="THYMIDINE PHOSPHORYLASE"/>
    <property type="match status" value="1"/>
</dbReference>
<dbReference type="Gene3D" id="3.90.1170.30">
    <property type="entry name" value="Pyrimidine nucleoside phosphorylase-like, C-terminal domain"/>
    <property type="match status" value="1"/>
</dbReference>
<dbReference type="SUPFAM" id="SSF52418">
    <property type="entry name" value="Nucleoside phosphorylase/phosphoribosyltransferase catalytic domain"/>
    <property type="match status" value="1"/>
</dbReference>
<dbReference type="GO" id="GO:0009032">
    <property type="term" value="F:thymidine phosphorylase activity"/>
    <property type="evidence" value="ECO:0007669"/>
    <property type="project" value="UniProtKB-EC"/>
</dbReference>
<feature type="domain" description="Pyrimidine nucleoside phosphorylase C-terminal" evidence="5">
    <location>
        <begin position="352"/>
        <end position="426"/>
    </location>
</feature>
<dbReference type="InterPro" id="IPR000053">
    <property type="entry name" value="Thymidine/pyrmidine_PPase"/>
</dbReference>
<accession>A0A7C3YPQ5</accession>
<keyword evidence="4 6" id="KW-0808">Transferase</keyword>
<comment type="similarity">
    <text evidence="1">Belongs to the thymidine/pyrimidine-nucleoside phosphorylase family.</text>
</comment>
<dbReference type="InterPro" id="IPR000312">
    <property type="entry name" value="Glycosyl_Trfase_fam3"/>
</dbReference>
<evidence type="ECO:0000256" key="4">
    <source>
        <dbReference type="ARBA" id="ARBA00022679"/>
    </source>
</evidence>
<reference evidence="6" key="1">
    <citation type="journal article" date="2020" name="mSystems">
        <title>Genome- and Community-Level Interaction Insights into Carbon Utilization and Element Cycling Functions of Hydrothermarchaeota in Hydrothermal Sediment.</title>
        <authorList>
            <person name="Zhou Z."/>
            <person name="Liu Y."/>
            <person name="Xu W."/>
            <person name="Pan J."/>
            <person name="Luo Z.H."/>
            <person name="Li M."/>
        </authorList>
    </citation>
    <scope>NUCLEOTIDE SEQUENCE [LARGE SCALE GENOMIC DNA]</scope>
    <source>
        <strain evidence="6">SpSt-906</strain>
    </source>
</reference>
<dbReference type="Pfam" id="PF07831">
    <property type="entry name" value="PYNP_C"/>
    <property type="match status" value="1"/>
</dbReference>
<comment type="subunit">
    <text evidence="2">Homodimer.</text>
</comment>
<dbReference type="GO" id="GO:0004645">
    <property type="term" value="F:1,4-alpha-oligoglucan phosphorylase activity"/>
    <property type="evidence" value="ECO:0007669"/>
    <property type="project" value="InterPro"/>
</dbReference>
<dbReference type="Pfam" id="PF02885">
    <property type="entry name" value="Glycos_trans_3N"/>
    <property type="match status" value="1"/>
</dbReference>
<sequence>MDGAIKFLQPKELIRKKRDGKSLSAEEITNFVFAYTKGEIPDYQASAFLMAVFFKGLSFSETKALTKAMLNSGKRLNLTSFRLPKIDKHSTGGVGDKISLVLFPLVSACGLIIPSFAGRSLGHTGGTIDKLESIPNFRTNLSEKEILSQLRRIGLVIVEPTEEICPADKKIYALRDATETVESLPLIAGSILSKKLAEGIDGLILDVKVGKGAFLKNLTAARRLAKLMIKLSKEFGVETSALLTNMDEPLGRSVGNSLEIMETIEALKGNIEPDIKEITFALGEEMLILGKVVTNRKEARKILEEKLMIGEGLKRFQKLIEAQGGDVKVIEDYRRLPQAKYRLGAQSLKTGYLKSIPADIVSQLLIELGGGRKRKEDTIDPSVGFLFLKKRGGHLEKGEIFAEIYCNDEKKGDEVRKELEERIQISERKVKKRKLIYERL</sequence>
<dbReference type="GO" id="GO:0006206">
    <property type="term" value="P:pyrimidine nucleobase metabolic process"/>
    <property type="evidence" value="ECO:0007669"/>
    <property type="project" value="InterPro"/>
</dbReference>
<dbReference type="InterPro" id="IPR017459">
    <property type="entry name" value="Glycosyl_Trfase_fam3_N_dom"/>
</dbReference>
<dbReference type="EC" id="2.4.2.4" evidence="6"/>
<dbReference type="AlphaFoldDB" id="A0A7C3YPQ5"/>
<protein>
    <submittedName>
        <fullName evidence="6">Thymidine phosphorylase</fullName>
        <ecNumber evidence="6">2.4.2.4</ecNumber>
    </submittedName>
</protein>
<evidence type="ECO:0000259" key="5">
    <source>
        <dbReference type="SMART" id="SM00941"/>
    </source>
</evidence>